<dbReference type="OrthoDB" id="9804637at2"/>
<dbReference type="InterPro" id="IPR009935">
    <property type="entry name" value="DUF1467"/>
</dbReference>
<protein>
    <submittedName>
        <fullName evidence="2">Uncharacterized protein</fullName>
    </submittedName>
</protein>
<evidence type="ECO:0000256" key="1">
    <source>
        <dbReference type="SAM" id="Phobius"/>
    </source>
</evidence>
<dbReference type="Proteomes" id="UP000095087">
    <property type="component" value="Unassembled WGS sequence"/>
</dbReference>
<dbReference type="EMBL" id="MASI01000001">
    <property type="protein sequence ID" value="ODA68502.1"/>
    <property type="molecule type" value="Genomic_DNA"/>
</dbReference>
<feature type="transmembrane region" description="Helical" evidence="1">
    <location>
        <begin position="54"/>
        <end position="77"/>
    </location>
</feature>
<keyword evidence="1" id="KW-1133">Transmembrane helix</keyword>
<organism evidence="2 3">
    <name type="scientific">Methyloligella halotolerans</name>
    <dbReference type="NCBI Taxonomy" id="1177755"/>
    <lineage>
        <taxon>Bacteria</taxon>
        <taxon>Pseudomonadati</taxon>
        <taxon>Pseudomonadota</taxon>
        <taxon>Alphaproteobacteria</taxon>
        <taxon>Hyphomicrobiales</taxon>
        <taxon>Hyphomicrobiaceae</taxon>
        <taxon>Methyloligella</taxon>
    </lineage>
</organism>
<proteinExistence type="predicted"/>
<gene>
    <name evidence="2" type="ORF">A7A08_00325</name>
</gene>
<evidence type="ECO:0000313" key="2">
    <source>
        <dbReference type="EMBL" id="ODA68502.1"/>
    </source>
</evidence>
<dbReference type="Pfam" id="PF07330">
    <property type="entry name" value="DUF1467"/>
    <property type="match status" value="1"/>
</dbReference>
<dbReference type="RefSeq" id="WP_069093794.1">
    <property type="nucleotide sequence ID" value="NZ_MASI01000001.1"/>
</dbReference>
<name>A0A1E2S259_9HYPH</name>
<keyword evidence="1" id="KW-0812">Transmembrane</keyword>
<reference evidence="2 3" key="1">
    <citation type="submission" date="2016-07" db="EMBL/GenBank/DDBJ databases">
        <title>Draft genome sequence of Methyloligella halotolerans C2T (VKM B-2706T=CCUG 61687T=DSM 25045T), a halotolerant polyhydroxybutyrate accumulating methylotroph.</title>
        <authorList>
            <person name="Vasilenko O.V."/>
            <person name="Doronina N.V."/>
            <person name="Poroshina M.N."/>
            <person name="Tarlachkov S.V."/>
            <person name="Trotsenko Y.A."/>
        </authorList>
    </citation>
    <scope>NUCLEOTIDE SEQUENCE [LARGE SCALE GENOMIC DNA]</scope>
    <source>
        <strain evidence="2 3">VKM B-2706</strain>
    </source>
</reference>
<keyword evidence="3" id="KW-1185">Reference proteome</keyword>
<dbReference type="STRING" id="1177755.A7A08_00325"/>
<evidence type="ECO:0000313" key="3">
    <source>
        <dbReference type="Proteomes" id="UP000095087"/>
    </source>
</evidence>
<keyword evidence="1" id="KW-0472">Membrane</keyword>
<comment type="caution">
    <text evidence="2">The sequence shown here is derived from an EMBL/GenBank/DDBJ whole genome shotgun (WGS) entry which is preliminary data.</text>
</comment>
<dbReference type="AlphaFoldDB" id="A0A1E2S259"/>
<feature type="transmembrane region" description="Helical" evidence="1">
    <location>
        <begin position="7"/>
        <end position="26"/>
    </location>
</feature>
<dbReference type="PATRIC" id="fig|1177755.3.peg.324"/>
<accession>A0A1E2S259</accession>
<sequence length="92" mass="10268">MDFLYGFAVYFVIWWIVLFAILPFGVHPQGESEEETVPGSAESAPTKTHFGAKLIATTLVAGVIFAAVYFLIFQGVVTLDNIPFLPRYESMY</sequence>